<gene>
    <name evidence="3" type="primary">COL6A6</name>
</gene>
<reference evidence="3" key="3">
    <citation type="submission" date="2025-09" db="UniProtKB">
        <authorList>
            <consortium name="Ensembl"/>
        </authorList>
    </citation>
    <scope>IDENTIFICATION</scope>
    <source>
        <strain evidence="3">breed Abyssinian</strain>
    </source>
</reference>
<accession>A0ABI7ZNC5</accession>
<organism evidence="3 4">
    <name type="scientific">Felis catus</name>
    <name type="common">Cat</name>
    <name type="synonym">Felis silvestris catus</name>
    <dbReference type="NCBI Taxonomy" id="9685"/>
    <lineage>
        <taxon>Eukaryota</taxon>
        <taxon>Metazoa</taxon>
        <taxon>Chordata</taxon>
        <taxon>Craniata</taxon>
        <taxon>Vertebrata</taxon>
        <taxon>Euteleostomi</taxon>
        <taxon>Mammalia</taxon>
        <taxon>Eutheria</taxon>
        <taxon>Laurasiatheria</taxon>
        <taxon>Carnivora</taxon>
        <taxon>Feliformia</taxon>
        <taxon>Felidae</taxon>
        <taxon>Felinae</taxon>
        <taxon>Felis</taxon>
    </lineage>
</organism>
<dbReference type="Pfam" id="PF00092">
    <property type="entry name" value="VWA"/>
    <property type="match status" value="1"/>
</dbReference>
<evidence type="ECO:0000259" key="2">
    <source>
        <dbReference type="PROSITE" id="PS50234"/>
    </source>
</evidence>
<dbReference type="PROSITE" id="PS50234">
    <property type="entry name" value="VWFA"/>
    <property type="match status" value="1"/>
</dbReference>
<evidence type="ECO:0000313" key="4">
    <source>
        <dbReference type="Proteomes" id="UP000823872"/>
    </source>
</evidence>
<dbReference type="PANTHER" id="PTHR24020">
    <property type="entry name" value="COLLAGEN ALPHA"/>
    <property type="match status" value="1"/>
</dbReference>
<keyword evidence="4" id="KW-1185">Reference proteome</keyword>
<dbReference type="Ensembl" id="ENSFCTT00005067636.1">
    <property type="protein sequence ID" value="ENSFCTP00005048610.1"/>
    <property type="gene ID" value="ENSFCTG00005023691.1"/>
</dbReference>
<dbReference type="CDD" id="cd01450">
    <property type="entry name" value="vWFA_subfamily_ECM"/>
    <property type="match status" value="1"/>
</dbReference>
<name>A0ABI7ZNC5_FELCA</name>
<reference evidence="3 4" key="1">
    <citation type="submission" date="2021-02" db="EMBL/GenBank/DDBJ databases">
        <title>Safari Cat Assemblies.</title>
        <authorList>
            <person name="Bredemeyer K.R."/>
            <person name="Murphy W.J."/>
        </authorList>
    </citation>
    <scope>NUCLEOTIDE SEQUENCE [LARGE SCALE GENOMIC DNA]</scope>
</reference>
<dbReference type="SMART" id="SM00327">
    <property type="entry name" value="VWA"/>
    <property type="match status" value="1"/>
</dbReference>
<evidence type="ECO:0000313" key="3">
    <source>
        <dbReference type="Ensembl" id="ENSFCTP00005048610.1"/>
    </source>
</evidence>
<dbReference type="SUPFAM" id="SSF53300">
    <property type="entry name" value="vWA-like"/>
    <property type="match status" value="1"/>
</dbReference>
<protein>
    <recommendedName>
        <fullName evidence="2">VWFA domain-containing protein</fullName>
    </recommendedName>
</protein>
<dbReference type="Proteomes" id="UP000823872">
    <property type="component" value="Chromosome C2"/>
</dbReference>
<dbReference type="Gene3D" id="3.40.50.410">
    <property type="entry name" value="von Willebrand factor, type A domain"/>
    <property type="match status" value="1"/>
</dbReference>
<evidence type="ECO:0000256" key="1">
    <source>
        <dbReference type="SAM" id="MobiDB-lite"/>
    </source>
</evidence>
<sequence>MQLLSIHPRPTKSETLGLGFSNLSFHQQHRRLLHRLSSELLLTLPLWVPDLLYVLNGAESNRMSSITEQKWVSRFRRIPGHENHGRKEEPGLTYEPGDTSLQEYYMDVAFLIDSSQRIGNEEFQEVKTFLISVLDYFHIAPDPLTSMLGDRVAVLSYSPPGYMPNSEECPVYLEFDLVTYNSIYQMKHHLQDSFQQLNGDVFIGHALQWTIDNVFVGTPNLRKNKVIFVISAGETNPLDKEVLRNVSLRAKCQGYSIFVFSFGSVYNDKELEELASHPLDHHLVQLGRTHKPDLNYITKFVKPFVHLIRRAINKYPPADLIAKCVNITSPNPETVGSGNTVFLIPGVYEIETGNSELVDEFGSQEQHSFVLGNNPSNGSGTTTDLIQKLYMLFSTGELMMNDKEEAHAEEMPALADGKRQDKKGNLGYNRIEDPEEPLFGFSPSGQ</sequence>
<feature type="region of interest" description="Disordered" evidence="1">
    <location>
        <begin position="405"/>
        <end position="446"/>
    </location>
</feature>
<reference evidence="3" key="2">
    <citation type="submission" date="2025-08" db="UniProtKB">
        <authorList>
            <consortium name="Ensembl"/>
        </authorList>
    </citation>
    <scope>IDENTIFICATION</scope>
    <source>
        <strain evidence="3">breed Abyssinian</strain>
    </source>
</reference>
<proteinExistence type="predicted"/>
<feature type="domain" description="VWFA" evidence="2">
    <location>
        <begin position="107"/>
        <end position="301"/>
    </location>
</feature>
<dbReference type="InterPro" id="IPR050525">
    <property type="entry name" value="ECM_Assembly_Org"/>
</dbReference>
<dbReference type="InterPro" id="IPR002035">
    <property type="entry name" value="VWF_A"/>
</dbReference>
<dbReference type="GeneTree" id="ENSGT00940000162990"/>
<dbReference type="InterPro" id="IPR036465">
    <property type="entry name" value="vWFA_dom_sf"/>
</dbReference>
<feature type="compositionally biased region" description="Basic and acidic residues" evidence="1">
    <location>
        <begin position="405"/>
        <end position="424"/>
    </location>
</feature>